<evidence type="ECO:0000313" key="1">
    <source>
        <dbReference type="EMBL" id="JAD39899.1"/>
    </source>
</evidence>
<organism evidence="1">
    <name type="scientific">Arundo donax</name>
    <name type="common">Giant reed</name>
    <name type="synonym">Donax arundinaceus</name>
    <dbReference type="NCBI Taxonomy" id="35708"/>
    <lineage>
        <taxon>Eukaryota</taxon>
        <taxon>Viridiplantae</taxon>
        <taxon>Streptophyta</taxon>
        <taxon>Embryophyta</taxon>
        <taxon>Tracheophyta</taxon>
        <taxon>Spermatophyta</taxon>
        <taxon>Magnoliopsida</taxon>
        <taxon>Liliopsida</taxon>
        <taxon>Poales</taxon>
        <taxon>Poaceae</taxon>
        <taxon>PACMAD clade</taxon>
        <taxon>Arundinoideae</taxon>
        <taxon>Arundineae</taxon>
        <taxon>Arundo</taxon>
    </lineage>
</organism>
<protein>
    <submittedName>
        <fullName evidence="1">Uncharacterized protein</fullName>
    </submittedName>
</protein>
<reference evidence="1" key="1">
    <citation type="submission" date="2014-09" db="EMBL/GenBank/DDBJ databases">
        <authorList>
            <person name="Magalhaes I.L.F."/>
            <person name="Oliveira U."/>
            <person name="Santos F.R."/>
            <person name="Vidigal T.H.D.A."/>
            <person name="Brescovit A.D."/>
            <person name="Santos A.J."/>
        </authorList>
    </citation>
    <scope>NUCLEOTIDE SEQUENCE</scope>
    <source>
        <tissue evidence="1">Shoot tissue taken approximately 20 cm above the soil surface</tissue>
    </source>
</reference>
<sequence length="24" mass="2715">MKDPLTNIHYPSHPSAKLFKTMAS</sequence>
<dbReference type="AlphaFoldDB" id="A0A0A8ZKF5"/>
<reference evidence="1" key="2">
    <citation type="journal article" date="2015" name="Data Brief">
        <title>Shoot transcriptome of the giant reed, Arundo donax.</title>
        <authorList>
            <person name="Barrero R.A."/>
            <person name="Guerrero F.D."/>
            <person name="Moolhuijzen P."/>
            <person name="Goolsby J.A."/>
            <person name="Tidwell J."/>
            <person name="Bellgard S.E."/>
            <person name="Bellgard M.I."/>
        </authorList>
    </citation>
    <scope>NUCLEOTIDE SEQUENCE</scope>
    <source>
        <tissue evidence="1">Shoot tissue taken approximately 20 cm above the soil surface</tissue>
    </source>
</reference>
<dbReference type="EMBL" id="GBRH01257996">
    <property type="protein sequence ID" value="JAD39899.1"/>
    <property type="molecule type" value="Transcribed_RNA"/>
</dbReference>
<name>A0A0A8ZKF5_ARUDO</name>
<accession>A0A0A8ZKF5</accession>
<proteinExistence type="predicted"/>